<keyword evidence="1" id="KW-0472">Membrane</keyword>
<dbReference type="GO" id="GO:0016020">
    <property type="term" value="C:membrane"/>
    <property type="evidence" value="ECO:0007669"/>
    <property type="project" value="TreeGrafter"/>
</dbReference>
<dbReference type="PANTHER" id="PTHR12277">
    <property type="entry name" value="ALPHA/BETA HYDROLASE DOMAIN-CONTAINING PROTEIN"/>
    <property type="match status" value="1"/>
</dbReference>
<evidence type="ECO:0000313" key="3">
    <source>
        <dbReference type="Proteomes" id="UP000759131"/>
    </source>
</evidence>
<dbReference type="AlphaFoldDB" id="A0A7R9QIC7"/>
<dbReference type="SUPFAM" id="SSF53474">
    <property type="entry name" value="alpha/beta-Hydrolases"/>
    <property type="match status" value="1"/>
</dbReference>
<keyword evidence="1" id="KW-0812">Transmembrane</keyword>
<proteinExistence type="predicted"/>
<sequence length="313" mass="35417">MRVIRLMGFYWEVTKGLIRVLTYLSRKCQKLLVCVVIAVTIVYIVFGLSLAVISILFGFVYIVYSFCDYLLYNPNDPMDSRTNVLSPMAFNLSFESHFITTEDKVNINVLLIKRPDNEYKWCPTVIYFHGNAGNIGHRLQNCYELYHEICCNILLVEYRGYGLSGGYPSERGLYLDAAAALDYLIGRPDIDSHKIVVFGRSLGGAVAVELGRHARNSANIAAIIIENTFTSLPDIARTIFNCRLIRAIPNWFYKNQFNSVNKISSVTAPALFISGLSDELIPSSMMTSLYMLCSSGHKELHRLDGTHNFTWKC</sequence>
<evidence type="ECO:0000313" key="2">
    <source>
        <dbReference type="EMBL" id="CAD7647133.1"/>
    </source>
</evidence>
<dbReference type="InterPro" id="IPR029058">
    <property type="entry name" value="AB_hydrolase_fold"/>
</dbReference>
<dbReference type="GO" id="GO:0008474">
    <property type="term" value="F:palmitoyl-(protein) hydrolase activity"/>
    <property type="evidence" value="ECO:0007669"/>
    <property type="project" value="TreeGrafter"/>
</dbReference>
<protein>
    <submittedName>
        <fullName evidence="2">Uncharacterized protein</fullName>
    </submittedName>
</protein>
<name>A0A7R9QIC7_9ACAR</name>
<dbReference type="OrthoDB" id="10249433at2759"/>
<feature type="non-terminal residue" evidence="2">
    <location>
        <position position="313"/>
    </location>
</feature>
<dbReference type="EMBL" id="OC893509">
    <property type="protein sequence ID" value="CAD7647133.1"/>
    <property type="molecule type" value="Genomic_DNA"/>
</dbReference>
<reference evidence="2" key="1">
    <citation type="submission" date="2020-11" db="EMBL/GenBank/DDBJ databases">
        <authorList>
            <person name="Tran Van P."/>
        </authorList>
    </citation>
    <scope>NUCLEOTIDE SEQUENCE</scope>
</reference>
<organism evidence="2">
    <name type="scientific">Medioppia subpectinata</name>
    <dbReference type="NCBI Taxonomy" id="1979941"/>
    <lineage>
        <taxon>Eukaryota</taxon>
        <taxon>Metazoa</taxon>
        <taxon>Ecdysozoa</taxon>
        <taxon>Arthropoda</taxon>
        <taxon>Chelicerata</taxon>
        <taxon>Arachnida</taxon>
        <taxon>Acari</taxon>
        <taxon>Acariformes</taxon>
        <taxon>Sarcoptiformes</taxon>
        <taxon>Oribatida</taxon>
        <taxon>Brachypylina</taxon>
        <taxon>Oppioidea</taxon>
        <taxon>Oppiidae</taxon>
        <taxon>Medioppia</taxon>
    </lineage>
</organism>
<keyword evidence="3" id="KW-1185">Reference proteome</keyword>
<dbReference type="Proteomes" id="UP000759131">
    <property type="component" value="Unassembled WGS sequence"/>
</dbReference>
<keyword evidence="1" id="KW-1133">Transmembrane helix</keyword>
<dbReference type="EMBL" id="CAJPIZ010038934">
    <property type="protein sequence ID" value="CAG2121351.1"/>
    <property type="molecule type" value="Genomic_DNA"/>
</dbReference>
<dbReference type="PANTHER" id="PTHR12277:SF81">
    <property type="entry name" value="PROTEIN ABHD13"/>
    <property type="match status" value="1"/>
</dbReference>
<evidence type="ECO:0000256" key="1">
    <source>
        <dbReference type="SAM" id="Phobius"/>
    </source>
</evidence>
<accession>A0A7R9QIC7</accession>
<gene>
    <name evidence="2" type="ORF">OSB1V03_LOCUS21297</name>
</gene>
<feature type="transmembrane region" description="Helical" evidence="1">
    <location>
        <begin position="31"/>
        <end position="64"/>
    </location>
</feature>
<dbReference type="Gene3D" id="3.40.50.1820">
    <property type="entry name" value="alpha/beta hydrolase"/>
    <property type="match status" value="1"/>
</dbReference>